<accession>B1I403</accession>
<comment type="catalytic activity">
    <reaction evidence="3">
        <text>chorismate = prephenate</text>
        <dbReference type="Rhea" id="RHEA:13897"/>
        <dbReference type="ChEBI" id="CHEBI:29748"/>
        <dbReference type="ChEBI" id="CHEBI:29934"/>
        <dbReference type="EC" id="5.4.99.5"/>
    </reaction>
</comment>
<feature type="binding site" evidence="2">
    <location>
        <position position="90"/>
    </location>
    <ligand>
        <name>prephenate</name>
        <dbReference type="ChEBI" id="CHEBI:29934"/>
    </ligand>
</feature>
<dbReference type="GO" id="GO:0008652">
    <property type="term" value="P:amino acid biosynthetic process"/>
    <property type="evidence" value="ECO:0007669"/>
    <property type="project" value="UniProtKB-UniRule"/>
</dbReference>
<evidence type="ECO:0000256" key="2">
    <source>
        <dbReference type="PIRSR" id="PIRSR005965-1"/>
    </source>
</evidence>
<feature type="binding site" evidence="2">
    <location>
        <position position="8"/>
    </location>
    <ligand>
        <name>prephenate</name>
        <dbReference type="ChEBI" id="CHEBI:29934"/>
    </ligand>
</feature>
<dbReference type="InterPro" id="IPR008243">
    <property type="entry name" value="Chorismate_mutase_AroH"/>
</dbReference>
<dbReference type="InterPro" id="IPR035959">
    <property type="entry name" value="RutC-like_sf"/>
</dbReference>
<protein>
    <recommendedName>
        <fullName evidence="1 3">chorismate mutase</fullName>
        <ecNumber evidence="1 3">5.4.99.5</ecNumber>
    </recommendedName>
</protein>
<gene>
    <name evidence="4" type="ordered locus">Daud_1194</name>
</gene>
<dbReference type="RefSeq" id="WP_012302291.1">
    <property type="nucleotide sequence ID" value="NC_010424.1"/>
</dbReference>
<evidence type="ECO:0000256" key="3">
    <source>
        <dbReference type="PROSITE-ProRule" id="PRU00514"/>
    </source>
</evidence>
<dbReference type="HOGENOM" id="CLU_133236_1_0_9"/>
<dbReference type="NCBIfam" id="TIGR01796">
    <property type="entry name" value="CM_mono_aroH"/>
    <property type="match status" value="1"/>
</dbReference>
<proteinExistence type="predicted"/>
<dbReference type="EMBL" id="CP000860">
    <property type="protein sequence ID" value="ACA59705.1"/>
    <property type="molecule type" value="Genomic_DNA"/>
</dbReference>
<dbReference type="GO" id="GO:0004106">
    <property type="term" value="F:chorismate mutase activity"/>
    <property type="evidence" value="ECO:0007669"/>
    <property type="project" value="UniProtKB-UniRule"/>
</dbReference>
<evidence type="ECO:0000313" key="4">
    <source>
        <dbReference type="EMBL" id="ACA59705.1"/>
    </source>
</evidence>
<dbReference type="KEGG" id="dau:Daud_1194"/>
<reference evidence="4 5" key="2">
    <citation type="journal article" date="2008" name="Science">
        <title>Environmental genomics reveals a single-species ecosystem deep within Earth.</title>
        <authorList>
            <person name="Chivian D."/>
            <person name="Brodie E.L."/>
            <person name="Alm E.J."/>
            <person name="Culley D.E."/>
            <person name="Dehal P.S."/>
            <person name="Desantis T.Z."/>
            <person name="Gihring T.M."/>
            <person name="Lapidus A."/>
            <person name="Lin L.H."/>
            <person name="Lowry S.R."/>
            <person name="Moser D.P."/>
            <person name="Richardson P.M."/>
            <person name="Southam G."/>
            <person name="Wanger G."/>
            <person name="Pratt L.M."/>
            <person name="Andersen G.L."/>
            <person name="Hazen T.C."/>
            <person name="Brockman F.J."/>
            <person name="Arkin A.P."/>
            <person name="Onstott T.C."/>
        </authorList>
    </citation>
    <scope>NUCLEOTIDE SEQUENCE [LARGE SCALE GENOMIC DNA]</scope>
    <source>
        <strain evidence="4 5">MP104C</strain>
    </source>
</reference>
<dbReference type="PANTHER" id="PTHR21164">
    <property type="entry name" value="CHORISMATE MUTASE"/>
    <property type="match status" value="1"/>
</dbReference>
<dbReference type="GO" id="GO:0046417">
    <property type="term" value="P:chorismate metabolic process"/>
    <property type="evidence" value="ECO:0007669"/>
    <property type="project" value="TreeGrafter"/>
</dbReference>
<dbReference type="Proteomes" id="UP000008544">
    <property type="component" value="Chromosome"/>
</dbReference>
<dbReference type="AlphaFoldDB" id="B1I403"/>
<dbReference type="PROSITE" id="PS51167">
    <property type="entry name" value="CHORISMATE_MUT_1"/>
    <property type="match status" value="1"/>
</dbReference>
<keyword evidence="5" id="KW-1185">Reference proteome</keyword>
<dbReference type="SUPFAM" id="SSF55298">
    <property type="entry name" value="YjgF-like"/>
    <property type="match status" value="1"/>
</dbReference>
<keyword evidence="2 3" id="KW-0057">Aromatic amino acid biosynthesis</keyword>
<keyword evidence="2 3" id="KW-0028">Amino-acid biosynthesis</keyword>
<dbReference type="Gene3D" id="3.30.1330.40">
    <property type="entry name" value="RutC-like"/>
    <property type="match status" value="1"/>
</dbReference>
<sequence length="121" mass="13432">MSPVRGIRGANTVEENTQAAIFKATRELLEAVIRANDLQVEDIVSVFLTLTPDLNADFPAVAARDMGWDRVPLLCATEINVPGAMPRCLRILMHVHTQRSQNEIKHVYLGRTAALRPDLSE</sequence>
<feature type="binding site" evidence="2">
    <location>
        <position position="108"/>
    </location>
    <ligand>
        <name>prephenate</name>
        <dbReference type="ChEBI" id="CHEBI:29934"/>
    </ligand>
</feature>
<dbReference type="UniPathway" id="UPA00120">
    <property type="reaction ID" value="UER00203"/>
</dbReference>
<organism evidence="4 5">
    <name type="scientific">Desulforudis audaxviator (strain MP104C)</name>
    <dbReference type="NCBI Taxonomy" id="477974"/>
    <lineage>
        <taxon>Bacteria</taxon>
        <taxon>Bacillati</taxon>
        <taxon>Bacillota</taxon>
        <taxon>Clostridia</taxon>
        <taxon>Thermoanaerobacterales</taxon>
        <taxon>Candidatus Desulforudaceae</taxon>
        <taxon>Candidatus Desulforudis</taxon>
    </lineage>
</organism>
<evidence type="ECO:0000313" key="5">
    <source>
        <dbReference type="Proteomes" id="UP000008544"/>
    </source>
</evidence>
<dbReference type="STRING" id="477974.Daud_1194"/>
<evidence type="ECO:0000256" key="1">
    <source>
        <dbReference type="NCBIfam" id="TIGR01796"/>
    </source>
</evidence>
<dbReference type="PANTHER" id="PTHR21164:SF0">
    <property type="entry name" value="CHORISMATE MUTASE AROH"/>
    <property type="match status" value="1"/>
</dbReference>
<keyword evidence="3" id="KW-0413">Isomerase</keyword>
<dbReference type="PIRSF" id="PIRSF005965">
    <property type="entry name" value="Chor_mut_AroH"/>
    <property type="match status" value="1"/>
</dbReference>
<dbReference type="eggNOG" id="COG4401">
    <property type="taxonomic scope" value="Bacteria"/>
</dbReference>
<dbReference type="CDD" id="cd02185">
    <property type="entry name" value="AroH"/>
    <property type="match status" value="1"/>
</dbReference>
<dbReference type="GO" id="GO:0009073">
    <property type="term" value="P:aromatic amino acid family biosynthetic process"/>
    <property type="evidence" value="ECO:0007669"/>
    <property type="project" value="UniProtKB-UniRule"/>
</dbReference>
<dbReference type="OrthoDB" id="9802232at2"/>
<reference evidence="5" key="1">
    <citation type="submission" date="2007-10" db="EMBL/GenBank/DDBJ databases">
        <title>Complete sequence of chromosome of Desulforudis audaxviator MP104C.</title>
        <authorList>
            <person name="Copeland A."/>
            <person name="Lucas S."/>
            <person name="Lapidus A."/>
            <person name="Barry K."/>
            <person name="Glavina del Rio T."/>
            <person name="Dalin E."/>
            <person name="Tice H."/>
            <person name="Bruce D."/>
            <person name="Pitluck S."/>
            <person name="Lowry S.R."/>
            <person name="Larimer F."/>
            <person name="Land M.L."/>
            <person name="Hauser L."/>
            <person name="Kyrpides N."/>
            <person name="Ivanova N.N."/>
            <person name="Richardson P."/>
        </authorList>
    </citation>
    <scope>NUCLEOTIDE SEQUENCE [LARGE SCALE GENOMIC DNA]</scope>
    <source>
        <strain evidence="5">MP104C</strain>
    </source>
</reference>
<dbReference type="EC" id="5.4.99.5" evidence="1 3"/>
<name>B1I403_DESAP</name>
<dbReference type="Pfam" id="PF07736">
    <property type="entry name" value="CM_1"/>
    <property type="match status" value="1"/>
</dbReference>